<accession>A0A318FUD3</accession>
<feature type="signal peptide" evidence="9">
    <location>
        <begin position="1"/>
        <end position="26"/>
    </location>
</feature>
<dbReference type="SUPFAM" id="SSF49354">
    <property type="entry name" value="PapD-like"/>
    <property type="match status" value="1"/>
</dbReference>
<gene>
    <name evidence="12" type="ORF">DET57_10434</name>
</gene>
<organism evidence="12 13">
    <name type="scientific">Klebsiella oxytoca</name>
    <dbReference type="NCBI Taxonomy" id="571"/>
    <lineage>
        <taxon>Bacteria</taxon>
        <taxon>Pseudomonadati</taxon>
        <taxon>Pseudomonadota</taxon>
        <taxon>Gammaproteobacteria</taxon>
        <taxon>Enterobacterales</taxon>
        <taxon>Enterobacteriaceae</taxon>
        <taxon>Klebsiella/Raoultella group</taxon>
        <taxon>Klebsiella</taxon>
    </lineage>
</organism>
<dbReference type="InterPro" id="IPR016148">
    <property type="entry name" value="Pili_assmbl_chaperone_C"/>
</dbReference>
<evidence type="ECO:0000259" key="11">
    <source>
        <dbReference type="Pfam" id="PF02753"/>
    </source>
</evidence>
<dbReference type="PROSITE" id="PS00635">
    <property type="entry name" value="PILI_CHAPERONE"/>
    <property type="match status" value="1"/>
</dbReference>
<dbReference type="Pfam" id="PF00345">
    <property type="entry name" value="PapD_N"/>
    <property type="match status" value="1"/>
</dbReference>
<evidence type="ECO:0000256" key="9">
    <source>
        <dbReference type="SAM" id="SignalP"/>
    </source>
</evidence>
<keyword evidence="7" id="KW-0393">Immunoglobulin domain</keyword>
<feature type="domain" description="Pili assembly chaperone N-terminal" evidence="10">
    <location>
        <begin position="28"/>
        <end position="143"/>
    </location>
</feature>
<keyword evidence="3" id="KW-1029">Fimbrium biogenesis</keyword>
<comment type="caution">
    <text evidence="12">The sequence shown here is derived from an EMBL/GenBank/DDBJ whole genome shotgun (WGS) entry which is preliminary data.</text>
</comment>
<evidence type="ECO:0000313" key="13">
    <source>
        <dbReference type="Proteomes" id="UP000247485"/>
    </source>
</evidence>
<keyword evidence="4 9" id="KW-0732">Signal</keyword>
<dbReference type="Proteomes" id="UP000247485">
    <property type="component" value="Unassembled WGS sequence"/>
</dbReference>
<dbReference type="InterPro" id="IPR036316">
    <property type="entry name" value="Pili_assmbl_chap_C_dom_sf"/>
</dbReference>
<evidence type="ECO:0000259" key="10">
    <source>
        <dbReference type="Pfam" id="PF00345"/>
    </source>
</evidence>
<dbReference type="SUPFAM" id="SSF49584">
    <property type="entry name" value="Periplasmic chaperone C-domain"/>
    <property type="match status" value="1"/>
</dbReference>
<dbReference type="EMBL" id="QJJG01000004">
    <property type="protein sequence ID" value="PXW46976.1"/>
    <property type="molecule type" value="Genomic_DNA"/>
</dbReference>
<evidence type="ECO:0000256" key="3">
    <source>
        <dbReference type="ARBA" id="ARBA00022558"/>
    </source>
</evidence>
<reference evidence="12 13" key="1">
    <citation type="submission" date="2018-05" db="EMBL/GenBank/DDBJ databases">
        <title>Freshwater and sediment microbial communities from various areas in North America, analyzing microbe dynamics in response to fracking.</title>
        <authorList>
            <person name="Lamendella R."/>
        </authorList>
    </citation>
    <scope>NUCLEOTIDE SEQUENCE [LARGE SCALE GENOMIC DNA]</scope>
    <source>
        <strain evidence="12 13">67</strain>
    </source>
</reference>
<dbReference type="Gene3D" id="2.60.40.10">
    <property type="entry name" value="Immunoglobulins"/>
    <property type="match status" value="2"/>
</dbReference>
<evidence type="ECO:0000313" key="12">
    <source>
        <dbReference type="EMBL" id="PXW46976.1"/>
    </source>
</evidence>
<dbReference type="GO" id="GO:0030288">
    <property type="term" value="C:outer membrane-bounded periplasmic space"/>
    <property type="evidence" value="ECO:0007669"/>
    <property type="project" value="InterPro"/>
</dbReference>
<comment type="subcellular location">
    <subcellularLocation>
        <location evidence="1 8">Periplasm</location>
    </subcellularLocation>
</comment>
<dbReference type="InterPro" id="IPR050643">
    <property type="entry name" value="Periplasmic_pilus_chap"/>
</dbReference>
<protein>
    <submittedName>
        <fullName evidence="12">Chaperone protein EcpD</fullName>
    </submittedName>
</protein>
<evidence type="ECO:0000256" key="2">
    <source>
        <dbReference type="ARBA" id="ARBA00007399"/>
    </source>
</evidence>
<evidence type="ECO:0000256" key="6">
    <source>
        <dbReference type="ARBA" id="ARBA00023186"/>
    </source>
</evidence>
<sequence length="244" mass="27221">MKRISWSLKGKVALLLLACISHSALSAVRPQLTRAIAYAADKETAVEIINDASNSYMIQSWMEDLNGRDDNIPIVLTPPVMKLNGGNEGKLRLVVIPSQIPHDRESVYWLNIQEIPPKSKASIDNKLVIAIRSRMKVFVRPVGFNYEDARDAVNKLTWSVEKEGGKTWLKAKNNSAYYISFGKLALKQGTKAEVMLDDKFHMPPPFGSQRYEVPQNISGSVKLIYSAVHDYGGAGKEFTTEVNL</sequence>
<evidence type="ECO:0000256" key="8">
    <source>
        <dbReference type="RuleBase" id="RU003918"/>
    </source>
</evidence>
<dbReference type="Pfam" id="PF02753">
    <property type="entry name" value="PapD_C"/>
    <property type="match status" value="1"/>
</dbReference>
<feature type="domain" description="Pili assembly chaperone C-terminal" evidence="11">
    <location>
        <begin position="172"/>
        <end position="234"/>
    </location>
</feature>
<dbReference type="PRINTS" id="PR00969">
    <property type="entry name" value="CHAPERONPILI"/>
</dbReference>
<dbReference type="GO" id="GO:0071555">
    <property type="term" value="P:cell wall organization"/>
    <property type="evidence" value="ECO:0007669"/>
    <property type="project" value="InterPro"/>
</dbReference>
<dbReference type="RefSeq" id="WP_181421755.1">
    <property type="nucleotide sequence ID" value="NZ_QJJG01000004.1"/>
</dbReference>
<dbReference type="InterPro" id="IPR018046">
    <property type="entry name" value="Pili_assmbl_chaperone_CS"/>
</dbReference>
<evidence type="ECO:0000256" key="7">
    <source>
        <dbReference type="ARBA" id="ARBA00023319"/>
    </source>
</evidence>
<feature type="chain" id="PRO_5016308907" evidence="9">
    <location>
        <begin position="27"/>
        <end position="244"/>
    </location>
</feature>
<proteinExistence type="inferred from homology"/>
<evidence type="ECO:0000256" key="5">
    <source>
        <dbReference type="ARBA" id="ARBA00022764"/>
    </source>
</evidence>
<dbReference type="InterPro" id="IPR013783">
    <property type="entry name" value="Ig-like_fold"/>
</dbReference>
<dbReference type="InterPro" id="IPR008962">
    <property type="entry name" value="PapD-like_sf"/>
</dbReference>
<dbReference type="PANTHER" id="PTHR30251">
    <property type="entry name" value="PILUS ASSEMBLY CHAPERONE"/>
    <property type="match status" value="1"/>
</dbReference>
<dbReference type="InterPro" id="IPR001829">
    <property type="entry name" value="Pili_assmbl_chaperone_bac"/>
</dbReference>
<dbReference type="InterPro" id="IPR016147">
    <property type="entry name" value="Pili_assmbl_chaperone_N"/>
</dbReference>
<evidence type="ECO:0000256" key="4">
    <source>
        <dbReference type="ARBA" id="ARBA00022729"/>
    </source>
</evidence>
<keyword evidence="5" id="KW-0574">Periplasm</keyword>
<keyword evidence="6 8" id="KW-0143">Chaperone</keyword>
<dbReference type="AlphaFoldDB" id="A0A318FUD3"/>
<comment type="similarity">
    <text evidence="2 8">Belongs to the periplasmic pilus chaperone family.</text>
</comment>
<evidence type="ECO:0000256" key="1">
    <source>
        <dbReference type="ARBA" id="ARBA00004418"/>
    </source>
</evidence>
<name>A0A318FUD3_KLEOX</name>
<dbReference type="PANTHER" id="PTHR30251:SF2">
    <property type="entry name" value="FIMBRIAL CHAPERONE YADV-RELATED"/>
    <property type="match status" value="1"/>
</dbReference>